<feature type="region of interest" description="Disordered" evidence="1">
    <location>
        <begin position="1"/>
        <end position="73"/>
    </location>
</feature>
<proteinExistence type="predicted"/>
<dbReference type="AlphaFoldDB" id="A0A061R083"/>
<protein>
    <submittedName>
        <fullName evidence="2">Uncharacterized protein</fullName>
    </submittedName>
</protein>
<feature type="compositionally biased region" description="Low complexity" evidence="1">
    <location>
        <begin position="1"/>
        <end position="15"/>
    </location>
</feature>
<sequence length="117" mass="11246">MAGLFSGARGSGVSSAREKGGGEGEGSSVVAPTRACGAAPRGLGAHGRPPERAGDPADLPALGEPLGAEHGRGGLHVKGRAARLLGARMHASRGGLGLVALGAPPPPALVPALRGIA</sequence>
<evidence type="ECO:0000313" key="2">
    <source>
        <dbReference type="EMBL" id="JAC64090.1"/>
    </source>
</evidence>
<reference evidence="2" key="1">
    <citation type="submission" date="2014-05" db="EMBL/GenBank/DDBJ databases">
        <title>The transcriptome of the halophilic microalga Tetraselmis sp. GSL018 isolated from the Great Salt Lake, Utah.</title>
        <authorList>
            <person name="Jinkerson R.E."/>
            <person name="D'Adamo S."/>
            <person name="Posewitz M.C."/>
        </authorList>
    </citation>
    <scope>NUCLEOTIDE SEQUENCE</scope>
    <source>
        <strain evidence="2">GSL018</strain>
    </source>
</reference>
<organism evidence="2">
    <name type="scientific">Tetraselmis sp. GSL018</name>
    <dbReference type="NCBI Taxonomy" id="582737"/>
    <lineage>
        <taxon>Eukaryota</taxon>
        <taxon>Viridiplantae</taxon>
        <taxon>Chlorophyta</taxon>
        <taxon>core chlorophytes</taxon>
        <taxon>Chlorodendrophyceae</taxon>
        <taxon>Chlorodendrales</taxon>
        <taxon>Chlorodendraceae</taxon>
        <taxon>Tetraselmis</taxon>
    </lineage>
</organism>
<evidence type="ECO:0000256" key="1">
    <source>
        <dbReference type="SAM" id="MobiDB-lite"/>
    </source>
</evidence>
<name>A0A061R083_9CHLO</name>
<feature type="non-terminal residue" evidence="2">
    <location>
        <position position="117"/>
    </location>
</feature>
<dbReference type="EMBL" id="GBEZ01022762">
    <property type="protein sequence ID" value="JAC64090.1"/>
    <property type="molecule type" value="Transcribed_RNA"/>
</dbReference>
<accession>A0A061R083</accession>
<gene>
    <name evidence="2" type="ORF">TSPGSL018_19068</name>
</gene>